<comment type="caution">
    <text evidence="1">The sequence shown here is derived from an EMBL/GenBank/DDBJ whole genome shotgun (WGS) entry which is preliminary data.</text>
</comment>
<dbReference type="EMBL" id="REGN01001660">
    <property type="protein sequence ID" value="RNA33292.1"/>
    <property type="molecule type" value="Genomic_DNA"/>
</dbReference>
<accession>A0A3M7SBY5</accession>
<dbReference type="AlphaFoldDB" id="A0A3M7SBY5"/>
<evidence type="ECO:0000313" key="1">
    <source>
        <dbReference type="EMBL" id="RNA33292.1"/>
    </source>
</evidence>
<proteinExistence type="predicted"/>
<evidence type="ECO:0000313" key="2">
    <source>
        <dbReference type="Proteomes" id="UP000276133"/>
    </source>
</evidence>
<protein>
    <submittedName>
        <fullName evidence="1">Uncharacterized protein</fullName>
    </submittedName>
</protein>
<name>A0A3M7SBY5_BRAPC</name>
<sequence length="155" mass="18706">MSGQRKKCEILVQNLQYKNHYQFDILKIKKKSNTKHCDRDDLEDNDSSLIENENECISDNNKLMKWDTKASLTDKYIWRCSTCGCSKSIRYNRLLIEVSKLRNFFILFDFRNRFDLKFRKSNFFKLEISDLKISIFKILNLIISNLKLLIQKNWF</sequence>
<keyword evidence="2" id="KW-1185">Reference proteome</keyword>
<reference evidence="1 2" key="1">
    <citation type="journal article" date="2018" name="Sci. Rep.">
        <title>Genomic signatures of local adaptation to the degree of environmental predictability in rotifers.</title>
        <authorList>
            <person name="Franch-Gras L."/>
            <person name="Hahn C."/>
            <person name="Garcia-Roger E.M."/>
            <person name="Carmona M.J."/>
            <person name="Serra M."/>
            <person name="Gomez A."/>
        </authorList>
    </citation>
    <scope>NUCLEOTIDE SEQUENCE [LARGE SCALE GENOMIC DNA]</scope>
    <source>
        <strain evidence="1">HYR1</strain>
    </source>
</reference>
<organism evidence="1 2">
    <name type="scientific">Brachionus plicatilis</name>
    <name type="common">Marine rotifer</name>
    <name type="synonym">Brachionus muelleri</name>
    <dbReference type="NCBI Taxonomy" id="10195"/>
    <lineage>
        <taxon>Eukaryota</taxon>
        <taxon>Metazoa</taxon>
        <taxon>Spiralia</taxon>
        <taxon>Gnathifera</taxon>
        <taxon>Rotifera</taxon>
        <taxon>Eurotatoria</taxon>
        <taxon>Monogononta</taxon>
        <taxon>Pseudotrocha</taxon>
        <taxon>Ploima</taxon>
        <taxon>Brachionidae</taxon>
        <taxon>Brachionus</taxon>
    </lineage>
</organism>
<dbReference type="Proteomes" id="UP000276133">
    <property type="component" value="Unassembled WGS sequence"/>
</dbReference>
<gene>
    <name evidence="1" type="ORF">BpHYR1_000717</name>
</gene>